<gene>
    <name evidence="4" type="ORF">KR50_03150</name>
</gene>
<dbReference type="InterPro" id="IPR041561">
    <property type="entry name" value="PglD_N"/>
</dbReference>
<dbReference type="InterPro" id="IPR020019">
    <property type="entry name" value="AcTrfase_PglD-like"/>
</dbReference>
<keyword evidence="5" id="KW-1185">Reference proteome</keyword>
<dbReference type="InterPro" id="IPR050179">
    <property type="entry name" value="Trans_hexapeptide_repeat"/>
</dbReference>
<evidence type="ECO:0000259" key="3">
    <source>
        <dbReference type="Pfam" id="PF17836"/>
    </source>
</evidence>
<name>A0A0C2W8R8_9BACL</name>
<dbReference type="EMBL" id="JXRR01000001">
    <property type="protein sequence ID" value="KIL52986.1"/>
    <property type="molecule type" value="Genomic_DNA"/>
</dbReference>
<accession>A0A0C2W8R8</accession>
<dbReference type="NCBIfam" id="TIGR03570">
    <property type="entry name" value="NeuD_NnaD"/>
    <property type="match status" value="1"/>
</dbReference>
<comment type="caution">
    <text evidence="4">The sequence shown here is derived from an EMBL/GenBank/DDBJ whole genome shotgun (WGS) entry which is preliminary data.</text>
</comment>
<dbReference type="RefSeq" id="WP_041053919.1">
    <property type="nucleotide sequence ID" value="NZ_JXRR01000001.1"/>
</dbReference>
<dbReference type="SUPFAM" id="SSF51161">
    <property type="entry name" value="Trimeric LpxA-like enzymes"/>
    <property type="match status" value="1"/>
</dbReference>
<dbReference type="Pfam" id="PF17836">
    <property type="entry name" value="PglD_N"/>
    <property type="match status" value="1"/>
</dbReference>
<feature type="active site" description="Proton acceptor" evidence="1">
    <location>
        <position position="138"/>
    </location>
</feature>
<protein>
    <recommendedName>
        <fullName evidence="3">PglD N-terminal domain-containing protein</fullName>
    </recommendedName>
</protein>
<dbReference type="PATRIC" id="fig|220754.4.peg.321"/>
<dbReference type="PANTHER" id="PTHR43300">
    <property type="entry name" value="ACETYLTRANSFERASE"/>
    <property type="match status" value="1"/>
</dbReference>
<proteinExistence type="predicted"/>
<feature type="binding site" evidence="2">
    <location>
        <position position="147"/>
    </location>
    <ligand>
        <name>acetyl-CoA</name>
        <dbReference type="ChEBI" id="CHEBI:57288"/>
    </ligand>
</feature>
<dbReference type="OrthoDB" id="9794407at2"/>
<dbReference type="Pfam" id="PF00132">
    <property type="entry name" value="Hexapep"/>
    <property type="match status" value="1"/>
</dbReference>
<dbReference type="Gene3D" id="3.40.50.20">
    <property type="match status" value="1"/>
</dbReference>
<feature type="site" description="Increases basicity of active site His" evidence="1">
    <location>
        <position position="139"/>
    </location>
</feature>
<dbReference type="CDD" id="cd03360">
    <property type="entry name" value="LbH_AT_putative"/>
    <property type="match status" value="1"/>
</dbReference>
<evidence type="ECO:0000256" key="1">
    <source>
        <dbReference type="PIRSR" id="PIRSR620019-1"/>
    </source>
</evidence>
<evidence type="ECO:0000256" key="2">
    <source>
        <dbReference type="PIRSR" id="PIRSR620019-2"/>
    </source>
</evidence>
<feature type="domain" description="PglD N-terminal" evidence="3">
    <location>
        <begin position="6"/>
        <end position="83"/>
    </location>
</feature>
<dbReference type="InterPro" id="IPR001451">
    <property type="entry name" value="Hexapep"/>
</dbReference>
<evidence type="ECO:0000313" key="5">
    <source>
        <dbReference type="Proteomes" id="UP000031972"/>
    </source>
</evidence>
<dbReference type="InterPro" id="IPR011004">
    <property type="entry name" value="Trimer_LpxA-like_sf"/>
</dbReference>
<sequence length="218" mass="22717">MQDERKLIVIGDGGHSSVIQDLISSSRGYSILAILDDRYSSRFIHSGIFFGPIDELAAVIQKGTKLVIAIGSNDTRKNMVQRIGMPADLYATIIHPSAFVSKKALLDNGTVVMPNAVINAGAVIGAHTIINSGSIVEHDCSLAPYVHVCPGSTLTGAVSVGEGTQISAGATLVPGISIGEWSVIAAGAVVTKSVPAFRMAAGCPAKIIKRIGSRERIL</sequence>
<dbReference type="PANTHER" id="PTHR43300:SF7">
    <property type="entry name" value="UDP-N-ACETYLBACILLOSAMINE N-ACETYLTRANSFERASE"/>
    <property type="match status" value="1"/>
</dbReference>
<organism evidence="4 5">
    <name type="scientific">Jeotgalibacillus campisalis</name>
    <dbReference type="NCBI Taxonomy" id="220754"/>
    <lineage>
        <taxon>Bacteria</taxon>
        <taxon>Bacillati</taxon>
        <taxon>Bacillota</taxon>
        <taxon>Bacilli</taxon>
        <taxon>Bacillales</taxon>
        <taxon>Caryophanaceae</taxon>
        <taxon>Jeotgalibacillus</taxon>
    </lineage>
</organism>
<evidence type="ECO:0000313" key="4">
    <source>
        <dbReference type="EMBL" id="KIL52986.1"/>
    </source>
</evidence>
<feature type="binding site" evidence="2">
    <location>
        <position position="71"/>
    </location>
    <ligand>
        <name>substrate</name>
    </ligand>
</feature>
<reference evidence="4 5" key="1">
    <citation type="submission" date="2015-01" db="EMBL/GenBank/DDBJ databases">
        <title>Jeotgalibacillus campisalis genome sequencing.</title>
        <authorList>
            <person name="Goh K.M."/>
            <person name="Chan K.-G."/>
            <person name="Yaakop A.S."/>
            <person name="Ee R."/>
            <person name="Gan H.M."/>
            <person name="Chan C.S."/>
        </authorList>
    </citation>
    <scope>NUCLEOTIDE SEQUENCE [LARGE SCALE GENOMIC DNA]</scope>
    <source>
        <strain evidence="4 5">SF-57</strain>
    </source>
</reference>
<dbReference type="Gene3D" id="2.160.10.10">
    <property type="entry name" value="Hexapeptide repeat proteins"/>
    <property type="match status" value="1"/>
</dbReference>
<dbReference type="AlphaFoldDB" id="A0A0C2W8R8"/>
<dbReference type="Proteomes" id="UP000031972">
    <property type="component" value="Unassembled WGS sequence"/>
</dbReference>